<organism evidence="2 3">
    <name type="scientific">Streptomyces cinnamoneus</name>
    <name type="common">Streptoverticillium cinnamoneum</name>
    <dbReference type="NCBI Taxonomy" id="53446"/>
    <lineage>
        <taxon>Bacteria</taxon>
        <taxon>Bacillati</taxon>
        <taxon>Actinomycetota</taxon>
        <taxon>Actinomycetes</taxon>
        <taxon>Kitasatosporales</taxon>
        <taxon>Streptomycetaceae</taxon>
        <taxon>Streptomyces</taxon>
        <taxon>Streptomyces cinnamoneus group</taxon>
    </lineage>
</organism>
<dbReference type="EMBL" id="BMVB01000005">
    <property type="protein sequence ID" value="GHC44589.1"/>
    <property type="molecule type" value="Genomic_DNA"/>
</dbReference>
<gene>
    <name evidence="2" type="ORF">GCM10010507_19560</name>
</gene>
<sequence>MGFGDAVGMREPTGEATAIAKRLGPATVLRDHGGGFSPTTVQLHLVSAASSAAPATTPMSPPPSLAAIAGTSASARVGVLTPATCMQGQGPRAVDRAHDQLEHPCRRPRQPCGLQLNGETSSLATPDI</sequence>
<protein>
    <submittedName>
        <fullName evidence="2">Uncharacterized protein</fullName>
    </submittedName>
</protein>
<evidence type="ECO:0000256" key="1">
    <source>
        <dbReference type="SAM" id="MobiDB-lite"/>
    </source>
</evidence>
<dbReference type="AlphaFoldDB" id="A0A918TFJ5"/>
<feature type="region of interest" description="Disordered" evidence="1">
    <location>
        <begin position="103"/>
        <end position="128"/>
    </location>
</feature>
<reference evidence="2" key="2">
    <citation type="submission" date="2020-09" db="EMBL/GenBank/DDBJ databases">
        <authorList>
            <person name="Sun Q."/>
            <person name="Ohkuma M."/>
        </authorList>
    </citation>
    <scope>NUCLEOTIDE SEQUENCE</scope>
    <source>
        <strain evidence="2">JCM 4633</strain>
    </source>
</reference>
<evidence type="ECO:0000313" key="2">
    <source>
        <dbReference type="EMBL" id="GHC44589.1"/>
    </source>
</evidence>
<reference evidence="2" key="1">
    <citation type="journal article" date="2014" name="Int. J. Syst. Evol. Microbiol.">
        <title>Complete genome sequence of Corynebacterium casei LMG S-19264T (=DSM 44701T), isolated from a smear-ripened cheese.</title>
        <authorList>
            <consortium name="US DOE Joint Genome Institute (JGI-PGF)"/>
            <person name="Walter F."/>
            <person name="Albersmeier A."/>
            <person name="Kalinowski J."/>
            <person name="Ruckert C."/>
        </authorList>
    </citation>
    <scope>NUCLEOTIDE SEQUENCE</scope>
    <source>
        <strain evidence="2">JCM 4633</strain>
    </source>
</reference>
<evidence type="ECO:0000313" key="3">
    <source>
        <dbReference type="Proteomes" id="UP000646244"/>
    </source>
</evidence>
<dbReference type="Proteomes" id="UP000646244">
    <property type="component" value="Unassembled WGS sequence"/>
</dbReference>
<proteinExistence type="predicted"/>
<name>A0A918TFJ5_STRCJ</name>
<feature type="compositionally biased region" description="Polar residues" evidence="1">
    <location>
        <begin position="117"/>
        <end position="128"/>
    </location>
</feature>
<accession>A0A918TFJ5</accession>
<comment type="caution">
    <text evidence="2">The sequence shown here is derived from an EMBL/GenBank/DDBJ whole genome shotgun (WGS) entry which is preliminary data.</text>
</comment>